<dbReference type="InterPro" id="IPR013083">
    <property type="entry name" value="Znf_RING/FYVE/PHD"/>
</dbReference>
<dbReference type="SMART" id="SM00589">
    <property type="entry name" value="PRY"/>
    <property type="match status" value="1"/>
</dbReference>
<evidence type="ECO:0000313" key="9">
    <source>
        <dbReference type="RefSeq" id="XP_005367828.1"/>
    </source>
</evidence>
<gene>
    <name evidence="9" type="primary">LOC101981609</name>
</gene>
<evidence type="ECO:0000256" key="1">
    <source>
        <dbReference type="ARBA" id="ARBA00022723"/>
    </source>
</evidence>
<dbReference type="InterPro" id="IPR006574">
    <property type="entry name" value="PRY"/>
</dbReference>
<evidence type="ECO:0000256" key="4">
    <source>
        <dbReference type="PROSITE-ProRule" id="PRU00175"/>
    </source>
</evidence>
<dbReference type="InterPro" id="IPR050143">
    <property type="entry name" value="TRIM/RBCC"/>
</dbReference>
<dbReference type="SUPFAM" id="SSF57850">
    <property type="entry name" value="RING/U-box"/>
    <property type="match status" value="1"/>
</dbReference>
<dbReference type="Pfam" id="PF00622">
    <property type="entry name" value="SPRY"/>
    <property type="match status" value="1"/>
</dbReference>
<dbReference type="SMART" id="SM00449">
    <property type="entry name" value="SPRY"/>
    <property type="match status" value="1"/>
</dbReference>
<dbReference type="InterPro" id="IPR003877">
    <property type="entry name" value="SPRY_dom"/>
</dbReference>
<evidence type="ECO:0000256" key="2">
    <source>
        <dbReference type="ARBA" id="ARBA00022771"/>
    </source>
</evidence>
<accession>A0ABM0LK72</accession>
<keyword evidence="3" id="KW-0862">Zinc</keyword>
<dbReference type="PRINTS" id="PR01407">
    <property type="entry name" value="BUTYPHLNCDUF"/>
</dbReference>
<dbReference type="InterPro" id="IPR017907">
    <property type="entry name" value="Znf_RING_CS"/>
</dbReference>
<protein>
    <submittedName>
        <fullName evidence="9">Tripartite motif-containing protein 60-like</fullName>
    </submittedName>
</protein>
<reference evidence="9" key="1">
    <citation type="submission" date="2025-08" db="UniProtKB">
        <authorList>
            <consortium name="RefSeq"/>
        </authorList>
    </citation>
    <scope>IDENTIFICATION</scope>
</reference>
<dbReference type="Pfam" id="PF15227">
    <property type="entry name" value="zf-C3HC4_4"/>
    <property type="match status" value="1"/>
</dbReference>
<feature type="coiled-coil region" evidence="5">
    <location>
        <begin position="153"/>
        <end position="191"/>
    </location>
</feature>
<dbReference type="InterPro" id="IPR003879">
    <property type="entry name" value="Butyrophylin_SPRY"/>
</dbReference>
<proteinExistence type="predicted"/>
<dbReference type="PROSITE" id="PS50188">
    <property type="entry name" value="B302_SPRY"/>
    <property type="match status" value="1"/>
</dbReference>
<feature type="domain" description="RING-type" evidence="6">
    <location>
        <begin position="29"/>
        <end position="70"/>
    </location>
</feature>
<dbReference type="Gene3D" id="3.30.40.10">
    <property type="entry name" value="Zinc/RING finger domain, C3HC4 (zinc finger)"/>
    <property type="match status" value="1"/>
</dbReference>
<keyword evidence="8" id="KW-1185">Reference proteome</keyword>
<dbReference type="InterPro" id="IPR001841">
    <property type="entry name" value="Znf_RING"/>
</dbReference>
<dbReference type="SUPFAM" id="SSF49899">
    <property type="entry name" value="Concanavalin A-like lectins/glucanases"/>
    <property type="match status" value="1"/>
</dbReference>
<organism evidence="8 9">
    <name type="scientific">Microtus ochrogaster</name>
    <name type="common">Prairie vole</name>
    <dbReference type="NCBI Taxonomy" id="79684"/>
    <lineage>
        <taxon>Eukaryota</taxon>
        <taxon>Metazoa</taxon>
        <taxon>Chordata</taxon>
        <taxon>Craniata</taxon>
        <taxon>Vertebrata</taxon>
        <taxon>Euteleostomi</taxon>
        <taxon>Mammalia</taxon>
        <taxon>Eutheria</taxon>
        <taxon>Euarchontoglires</taxon>
        <taxon>Glires</taxon>
        <taxon>Rodentia</taxon>
        <taxon>Myomorpha</taxon>
        <taxon>Muroidea</taxon>
        <taxon>Cricetidae</taxon>
        <taxon>Arvicolinae</taxon>
        <taxon>Microtus</taxon>
    </lineage>
</organism>
<dbReference type="Proteomes" id="UP000694915">
    <property type="component" value="Unplaced"/>
</dbReference>
<sequence length="481" mass="55822">MSSTTSVPPCTGSGELEAGQADLPAETHCPICKENFKNPVTIECGHKFCLSCISAFWKDLKDNFPCPVCHVNCSERNFQSNQQLSKLTEVAKWLPVRKGRRQRQIGECSREAEPLALSRGQDQEVCSPIPTCHIVLPMEYATLCHRKQIEDYIKLWREKVESAEKVLATQRKRSLELKKRADRRREELTSEYQQYWLFLREQRESILEELENEELTGLSKMQANIEEFSDHITSLKHLLAEVRNNCVKSELDLLASVKDSYRRYKALKRPASFSLRPSEYGYQFPPQYSGLDRIIKRFHVDVLLDPETANYQLKISQDKKIARFVITQRVPRSHRRFCGIPVVLGSEGYSSGRQYWEVDVENKHQWLLGICQEPFPRRSVRSDSGNRPFSVHKRFRGVGLYKGKTYIALGHKSICLLPKVNPNRVGIFLDSEIHEVSFYNLRDKSLLYRFRDCPHGALWPYFYTGVDGRPLKICTPKDLEW</sequence>
<evidence type="ECO:0000259" key="7">
    <source>
        <dbReference type="PROSITE" id="PS50188"/>
    </source>
</evidence>
<evidence type="ECO:0000259" key="6">
    <source>
        <dbReference type="PROSITE" id="PS50089"/>
    </source>
</evidence>
<dbReference type="PANTHER" id="PTHR24103">
    <property type="entry name" value="E3 UBIQUITIN-PROTEIN LIGASE TRIM"/>
    <property type="match status" value="1"/>
</dbReference>
<dbReference type="InterPro" id="IPR001870">
    <property type="entry name" value="B30.2/SPRY"/>
</dbReference>
<dbReference type="SMART" id="SM00184">
    <property type="entry name" value="RING"/>
    <property type="match status" value="1"/>
</dbReference>
<evidence type="ECO:0000313" key="8">
    <source>
        <dbReference type="Proteomes" id="UP000694915"/>
    </source>
</evidence>
<keyword evidence="1" id="KW-0479">Metal-binding</keyword>
<dbReference type="InterPro" id="IPR043136">
    <property type="entry name" value="B30.2/SPRY_sf"/>
</dbReference>
<evidence type="ECO:0000256" key="3">
    <source>
        <dbReference type="ARBA" id="ARBA00022833"/>
    </source>
</evidence>
<dbReference type="Pfam" id="PF13765">
    <property type="entry name" value="PRY"/>
    <property type="match status" value="1"/>
</dbReference>
<evidence type="ECO:0000256" key="5">
    <source>
        <dbReference type="SAM" id="Coils"/>
    </source>
</evidence>
<dbReference type="PROSITE" id="PS50089">
    <property type="entry name" value="ZF_RING_2"/>
    <property type="match status" value="1"/>
</dbReference>
<name>A0ABM0LK72_MICOH</name>
<dbReference type="PROSITE" id="PS00518">
    <property type="entry name" value="ZF_RING_1"/>
    <property type="match status" value="1"/>
</dbReference>
<dbReference type="InterPro" id="IPR013320">
    <property type="entry name" value="ConA-like_dom_sf"/>
</dbReference>
<keyword evidence="2 4" id="KW-0863">Zinc-finger</keyword>
<feature type="domain" description="B30.2/SPRY" evidence="7">
    <location>
        <begin position="282"/>
        <end position="480"/>
    </location>
</feature>
<keyword evidence="5" id="KW-0175">Coiled coil</keyword>
<dbReference type="GeneID" id="101981609"/>
<dbReference type="Gene3D" id="2.60.120.920">
    <property type="match status" value="1"/>
</dbReference>
<dbReference type="RefSeq" id="XP_005367828.1">
    <property type="nucleotide sequence ID" value="XM_005367771.1"/>
</dbReference>